<evidence type="ECO:0000313" key="4">
    <source>
        <dbReference type="Proteomes" id="UP000001488"/>
    </source>
</evidence>
<dbReference type="InterPro" id="IPR052934">
    <property type="entry name" value="Methyl-DNA_Rec/Restrict_Enz"/>
</dbReference>
<feature type="binding site" evidence="10 11">
    <location>
        <position position="223"/>
    </location>
    <ligand>
        <name>GDP</name>
        <dbReference type="ChEBI" id="CHEBI:58189"/>
        <label>2</label>
    </ligand>
</feature>
<feature type="disulfide bond" evidence="5 6">
    <location>
        <begin position="45"/>
        <end position="98"/>
    </location>
</feature>
<keyword evidence="7 8" id="KW-0479">Metal-binding</keyword>
<gene>
    <name evidence="3" type="ordered locus">TGAM_0453</name>
</gene>
<dbReference type="PaxDb" id="593117-TGAM_0453"/>
<dbReference type="EMDB" id="EMD-20866"/>
<keyword evidence="3" id="KW-0540">Nuclease</keyword>
<feature type="binding site" evidence="7 8">
    <location>
        <position position="356"/>
    </location>
    <ligand>
        <name>Mg(2+)</name>
        <dbReference type="ChEBI" id="CHEBI:18420"/>
    </ligand>
</feature>
<feature type="binding site" evidence="10 11">
    <location>
        <position position="221"/>
    </location>
    <ligand>
        <name>GDP</name>
        <dbReference type="ChEBI" id="CHEBI:58189"/>
        <label>2</label>
    </ligand>
</feature>
<dbReference type="PDB" id="6UT8">
    <property type="method" value="EM"/>
    <property type="resolution" value="3.68 A"/>
    <property type="chains" value="A/B/C/D/E/F=186-613"/>
</dbReference>
<evidence type="ECO:0007829" key="8">
    <source>
        <dbReference type="PDB" id="6UT4"/>
    </source>
</evidence>
<keyword evidence="3" id="KW-0378">Hydrolase</keyword>
<dbReference type="REBASE" id="21116">
    <property type="entry name" value="TgaEJ3McrBCP"/>
</dbReference>
<feature type="binding site" evidence="9">
    <location>
        <position position="501"/>
    </location>
    <ligand>
        <name>GDP</name>
        <dbReference type="ChEBI" id="CHEBI:58189"/>
        <label>1</label>
    </ligand>
</feature>
<evidence type="ECO:0007829" key="9">
    <source>
        <dbReference type="PDB" id="6UT5"/>
    </source>
</evidence>
<dbReference type="InterPro" id="IPR003593">
    <property type="entry name" value="AAA+_ATPase"/>
</dbReference>
<feature type="binding site" evidence="9">
    <location>
        <position position="218"/>
    </location>
    <ligand>
        <name>GDP</name>
        <dbReference type="ChEBI" id="CHEBI:58189"/>
        <label>1</label>
    </ligand>
</feature>
<dbReference type="PDB" id="6P0F">
    <property type="method" value="X-ray"/>
    <property type="resolution" value="1.68 A"/>
    <property type="chains" value="A=1-185"/>
</dbReference>
<dbReference type="PDBsum" id="6P0F"/>
<dbReference type="PANTHER" id="PTHR37291:SF1">
    <property type="entry name" value="TYPE IV METHYL-DIRECTED RESTRICTION ENZYME ECOKMCRB SUBUNIT"/>
    <property type="match status" value="1"/>
</dbReference>
<feature type="binding site" evidence="7 8">
    <location>
        <position position="222"/>
    </location>
    <ligand>
        <name>Mg(2+)</name>
        <dbReference type="ChEBI" id="CHEBI:18420"/>
    </ligand>
</feature>
<dbReference type="GeneID" id="7988000"/>
<dbReference type="SMART" id="SM00382">
    <property type="entry name" value="AAA"/>
    <property type="match status" value="1"/>
</dbReference>
<accession>C5A3Z3</accession>
<feature type="binding site" evidence="9">
    <location>
        <position position="219"/>
    </location>
    <ligand>
        <name>GDP</name>
        <dbReference type="ChEBI" id="CHEBI:58189"/>
        <label>1</label>
    </ligand>
</feature>
<dbReference type="GO" id="GO:0016887">
    <property type="term" value="F:ATP hydrolysis activity"/>
    <property type="evidence" value="ECO:0007669"/>
    <property type="project" value="InterPro"/>
</dbReference>
<reference evidence="7 8" key="3">
    <citation type="journal article" date="2020" name="Nat. Commun.">
        <title>Structural asymmetry governs the assembly and GTPase activity of McrBC restriction complexes.</title>
        <authorList>
            <person name="Niu Y."/>
            <person name="Suzuki H."/>
            <person name="Hosford C.J."/>
            <person name="Walz T."/>
            <person name="Chappie J.S."/>
        </authorList>
    </citation>
    <scope>STRUCTURE BY ELECTRON MICROSCOPY (2.44 ANGSTROMS) IN COMPLEX WITH MG(2+)</scope>
</reference>
<protein>
    <submittedName>
        <fullName evidence="3">GTPase subunit of restriction endonuclease</fullName>
    </submittedName>
</protein>
<feature type="domain" description="AAA+ ATPase" evidence="2">
    <location>
        <begin position="207"/>
        <end position="437"/>
    </location>
</feature>
<dbReference type="PDB" id="6UT7">
    <property type="method" value="EM"/>
    <property type="resolution" value="4.26 A"/>
    <property type="chains" value="A/B/C/D/E/F/H/I/J/K/L/M=186-613"/>
</dbReference>
<dbReference type="AlphaFoldDB" id="C5A3Z3"/>
<feature type="binding site" evidence="9">
    <location>
        <position position="220"/>
    </location>
    <ligand>
        <name>GDP</name>
        <dbReference type="ChEBI" id="CHEBI:58189"/>
        <label>1</label>
    </ligand>
</feature>
<dbReference type="GO" id="GO:0005524">
    <property type="term" value="F:ATP binding"/>
    <property type="evidence" value="ECO:0007669"/>
    <property type="project" value="InterPro"/>
</dbReference>
<evidence type="ECO:0000256" key="1">
    <source>
        <dbReference type="SAM" id="MobiDB-lite"/>
    </source>
</evidence>
<dbReference type="SUPFAM" id="SSF52540">
    <property type="entry name" value="P-loop containing nucleoside triphosphate hydrolases"/>
    <property type="match status" value="1"/>
</dbReference>
<dbReference type="InterPro" id="IPR027417">
    <property type="entry name" value="P-loop_NTPase"/>
</dbReference>
<feature type="binding site" evidence="9">
    <location>
        <position position="221"/>
    </location>
    <ligand>
        <name>GDP</name>
        <dbReference type="ChEBI" id="CHEBI:58189"/>
        <label>1</label>
    </ligand>
</feature>
<evidence type="ECO:0000259" key="2">
    <source>
        <dbReference type="SMART" id="SM00382"/>
    </source>
</evidence>
<feature type="binding site" evidence="10 11">
    <location>
        <position position="222"/>
    </location>
    <ligand>
        <name>GDP</name>
        <dbReference type="ChEBI" id="CHEBI:58189"/>
        <label>2</label>
    </ligand>
</feature>
<reference evidence="3 4" key="1">
    <citation type="journal article" date="2007" name="Genome Biol.">
        <title>Genome analysis and genome-wide proteomics of Thermococcus gammatolerans, the most radioresistant organism known amongst the Archaea.</title>
        <authorList>
            <person name="Zivanovic Y."/>
            <person name="Armengaud J."/>
            <person name="Lagorce A."/>
            <person name="Leplat C."/>
            <person name="Guerin P."/>
            <person name="Dutertre M."/>
            <person name="Anthouard V."/>
            <person name="Forterre P."/>
            <person name="Wincker P."/>
            <person name="Confalonieri F."/>
        </authorList>
    </citation>
    <scope>NUCLEOTIDE SEQUENCE [LARGE SCALE GENOMIC DNA]</scope>
    <source>
        <strain evidence="4">DSM 15229 / JCM 11827 / EJ3</strain>
    </source>
</reference>
<evidence type="ECO:0007829" key="6">
    <source>
        <dbReference type="PDB" id="6P0G"/>
    </source>
</evidence>
<reference evidence="5 6" key="2">
    <citation type="journal article" date="2020" name="J. Biol. Chem.">
        <title>The structure of the &lt;i&gt;Thermococcus gammatolerans&lt;/i&gt; McrB N-terminal domain reveals a new mode of substrate recognition and specificity among McrB homologs.</title>
        <authorList>
            <person name="Hosford C.J."/>
            <person name="Bui A.Q."/>
            <person name="Chappie J.S."/>
        </authorList>
    </citation>
    <scope>X-RAY CRYSTALLOGRAPHY (1.68 ANGSTROMS) OF 1-185</scope>
    <scope>DISULFIDE BONDS</scope>
</reference>
<evidence type="ECO:0000313" key="3">
    <source>
        <dbReference type="EMBL" id="ACS32955.1"/>
    </source>
</evidence>
<evidence type="ECO:0007829" key="11">
    <source>
        <dbReference type="PDB" id="6UT8"/>
    </source>
</evidence>
<dbReference type="STRING" id="593117.TGAM_0453"/>
<dbReference type="EMDB" id="EMD-20868"/>
<dbReference type="Proteomes" id="UP000001488">
    <property type="component" value="Chromosome"/>
</dbReference>
<evidence type="ECO:0007829" key="7">
    <source>
        <dbReference type="PDB" id="6UT3"/>
    </source>
</evidence>
<dbReference type="GO" id="GO:0004519">
    <property type="term" value="F:endonuclease activity"/>
    <property type="evidence" value="ECO:0007669"/>
    <property type="project" value="UniProtKB-KW"/>
</dbReference>
<dbReference type="PATRIC" id="fig|593117.10.peg.449"/>
<feature type="binding site" evidence="9">
    <location>
        <position position="223"/>
    </location>
    <ligand>
        <name>GDP</name>
        <dbReference type="ChEBI" id="CHEBI:58189"/>
        <label>1</label>
    </ligand>
</feature>
<feature type="binding site" evidence="9">
    <location>
        <position position="222"/>
    </location>
    <ligand>
        <name>GDP</name>
        <dbReference type="ChEBI" id="CHEBI:58189"/>
        <label>1</label>
    </ligand>
</feature>
<feature type="binding site" evidence="10 11">
    <location>
        <position position="218"/>
    </location>
    <ligand>
        <name>GDP</name>
        <dbReference type="ChEBI" id="CHEBI:58189"/>
        <label>2</label>
    </ligand>
</feature>
<dbReference type="PDB" id="6P0G">
    <property type="method" value="X-ray"/>
    <property type="resolution" value="2.27 A"/>
    <property type="chains" value="A=1-185"/>
</dbReference>
<dbReference type="HOGENOM" id="CLU_008747_6_1_2"/>
<keyword evidence="4" id="KW-1185">Reference proteome</keyword>
<keyword evidence="5 6" id="KW-0002">3D-structure</keyword>
<dbReference type="Gene3D" id="3.40.50.300">
    <property type="entry name" value="P-loop containing nucleotide triphosphate hydrolases"/>
    <property type="match status" value="1"/>
</dbReference>
<dbReference type="eggNOG" id="arCOG03779">
    <property type="taxonomic scope" value="Archaea"/>
</dbReference>
<keyword evidence="3" id="KW-0255">Endonuclease</keyword>
<feature type="disulfide bond" evidence="5 6">
    <location>
        <begin position="46"/>
        <end position="50"/>
    </location>
</feature>
<feature type="binding site" evidence="7 8">
    <location>
        <position position="357"/>
    </location>
    <ligand>
        <name>Mg(2+)</name>
        <dbReference type="ChEBI" id="CHEBI:18420"/>
    </ligand>
</feature>
<feature type="binding site" evidence="10 11">
    <location>
        <position position="219"/>
    </location>
    <ligand>
        <name>GDP</name>
        <dbReference type="ChEBI" id="CHEBI:58189"/>
        <label>2</label>
    </ligand>
</feature>
<sequence>MENQLFIIGIGTGTDEYENFEETILKGVKRNELEGQIGPDILDNCCSDVCYFWGRSKETIYEKKIDKGDMVLFYVGKRISRNKVDLNQETAVYLGIICETVEISENDVSFLNDFWRKGENFRFLMFFKKKPEKLHHSINEINSKLGYNPDYFPIAGYVKPERMSGVYDILKNILKKRGILKESDSMNESAGHNIKEDYFRVDMLLNKKGQVILYGPPGTGKTWIARKYVVEETNEKTPGNKWEFITFHQSYSYEEFIEGFRPRTDNEEKIRYVVEDGIFKKIALRALVKGLFELEDATIGKDKIHRLYILLTKKEPLSPTEYEEYLRLKRYLWELVGGLPKDKLKNLTPKFYLIIDEINRGNISKIFGELITLLEKDKRLGGENQLIVRLPYSGEPFAVPPNLYIIGTMNTADRSIALLDVALRRRFAFIEVEPRPEFLEKENLKKIREKKLKTEDRKRLNEKLNELFSKLGNDNYFLKTLLEKINVRITVVKDRDHRIGHSYFLNVETVEDLHHVWYYEVLPLLMEYFYNDWETIKWVLNEKGKEHGNVFFEKLRLTGPNGEEAYQLKVLEGDAFIGALKRIISKNTPSQEGGATTNEENSPENTQSQTEGD</sequence>
<dbReference type="RefSeq" id="WP_015858073.1">
    <property type="nucleotide sequence ID" value="NC_012804.1"/>
</dbReference>
<proteinExistence type="evidence at protein level"/>
<dbReference type="GO" id="GO:0046872">
    <property type="term" value="F:metal ion binding"/>
    <property type="evidence" value="ECO:0007669"/>
    <property type="project" value="UniProtKB-KW"/>
</dbReference>
<dbReference type="EMBL" id="CP001398">
    <property type="protein sequence ID" value="ACS32955.1"/>
    <property type="molecule type" value="Genomic_DNA"/>
</dbReference>
<dbReference type="PDB" id="6UT5">
    <property type="method" value="EM"/>
    <property type="resolution" value="2.44 A"/>
    <property type="chains" value="A/B/C/D/E/F=1-613"/>
</dbReference>
<dbReference type="PDB" id="6UT4">
    <property type="method" value="EM"/>
    <property type="resolution" value="3.10 A"/>
    <property type="chains" value="A/B/C/D/E/F=186-613"/>
</dbReference>
<evidence type="ECO:0007829" key="5">
    <source>
        <dbReference type="PDB" id="6P0F"/>
    </source>
</evidence>
<organism evidence="3 4">
    <name type="scientific">Thermococcus gammatolerans (strain DSM 15229 / JCM 11827 / EJ3)</name>
    <dbReference type="NCBI Taxonomy" id="593117"/>
    <lineage>
        <taxon>Archaea</taxon>
        <taxon>Methanobacteriati</taxon>
        <taxon>Methanobacteriota</taxon>
        <taxon>Thermococci</taxon>
        <taxon>Thermococcales</taxon>
        <taxon>Thermococcaceae</taxon>
        <taxon>Thermococcus</taxon>
    </lineage>
</organism>
<dbReference type="OrthoDB" id="9837at2157"/>
<dbReference type="PDB" id="6UT3">
    <property type="method" value="X-ray"/>
    <property type="resolution" value="2.95 A"/>
    <property type="chains" value="A/B/C/D/E/F=186-613"/>
</dbReference>
<feature type="region of interest" description="Disordered" evidence="1">
    <location>
        <begin position="587"/>
        <end position="613"/>
    </location>
</feature>
<dbReference type="PDBsum" id="6P0G"/>
<dbReference type="PANTHER" id="PTHR37291">
    <property type="entry name" value="5-METHYLCYTOSINE-SPECIFIC RESTRICTION ENZYME B"/>
    <property type="match status" value="1"/>
</dbReference>
<dbReference type="Pfam" id="PF07728">
    <property type="entry name" value="AAA_5"/>
    <property type="match status" value="1"/>
</dbReference>
<dbReference type="EMDB" id="EMD-20865"/>
<evidence type="ECO:0007829" key="10">
    <source>
        <dbReference type="PDB" id="6UT7"/>
    </source>
</evidence>
<dbReference type="SMR" id="C5A3Z3"/>
<dbReference type="KEGG" id="tga:TGAM_0453"/>
<dbReference type="InterPro" id="IPR011704">
    <property type="entry name" value="ATPase_dyneun-rel_AAA"/>
</dbReference>
<dbReference type="EMDB" id="EMD-20871"/>
<name>C5A3Z3_THEGJ</name>
<feature type="binding site" evidence="9">
    <location>
        <position position="377"/>
    </location>
    <ligand>
        <name>GDP</name>
        <dbReference type="ChEBI" id="CHEBI:58189"/>
        <label>1</label>
    </ligand>
</feature>